<reference evidence="5" key="3">
    <citation type="submission" date="2025-04" db="UniProtKB">
        <authorList>
            <consortium name="RefSeq"/>
        </authorList>
    </citation>
    <scope>IDENTIFICATION</scope>
    <source>
        <strain evidence="5">CBS 304.34</strain>
    </source>
</reference>
<reference evidence="3 5" key="1">
    <citation type="journal article" date="2020" name="Stud. Mycol.">
        <title>101 Dothideomycetes genomes: a test case for predicting lifestyles and emergence of pathogens.</title>
        <authorList>
            <person name="Haridas S."/>
            <person name="Albert R."/>
            <person name="Binder M."/>
            <person name="Bloem J."/>
            <person name="Labutti K."/>
            <person name="Salamov A."/>
            <person name="Andreopoulos B."/>
            <person name="Baker S."/>
            <person name="Barry K."/>
            <person name="Bills G."/>
            <person name="Bluhm B."/>
            <person name="Cannon C."/>
            <person name="Castanera R."/>
            <person name="Culley D."/>
            <person name="Daum C."/>
            <person name="Ezra D."/>
            <person name="Gonzalez J."/>
            <person name="Henrissat B."/>
            <person name="Kuo A."/>
            <person name="Liang C."/>
            <person name="Lipzen A."/>
            <person name="Lutzoni F."/>
            <person name="Magnuson J."/>
            <person name="Mondo S."/>
            <person name="Nolan M."/>
            <person name="Ohm R."/>
            <person name="Pangilinan J."/>
            <person name="Park H.-J."/>
            <person name="Ramirez L."/>
            <person name="Alfaro M."/>
            <person name="Sun H."/>
            <person name="Tritt A."/>
            <person name="Yoshinaga Y."/>
            <person name="Zwiers L.-H."/>
            <person name="Turgeon B."/>
            <person name="Goodwin S."/>
            <person name="Spatafora J."/>
            <person name="Crous P."/>
            <person name="Grigoriev I."/>
        </authorList>
    </citation>
    <scope>NUCLEOTIDE SEQUENCE</scope>
    <source>
        <strain evidence="3 5">CBS 304.34</strain>
    </source>
</reference>
<feature type="signal peptide" evidence="2">
    <location>
        <begin position="1"/>
        <end position="22"/>
    </location>
</feature>
<dbReference type="Proteomes" id="UP000504636">
    <property type="component" value="Unplaced"/>
</dbReference>
<dbReference type="AlphaFoldDB" id="A0A6A6YCZ1"/>
<keyword evidence="2" id="KW-0732">Signal</keyword>
<protein>
    <submittedName>
        <fullName evidence="3 5">Uncharacterized protein</fullName>
    </submittedName>
</protein>
<accession>A0A6A6YCZ1</accession>
<evidence type="ECO:0000256" key="1">
    <source>
        <dbReference type="SAM" id="MobiDB-lite"/>
    </source>
</evidence>
<feature type="compositionally biased region" description="Low complexity" evidence="1">
    <location>
        <begin position="109"/>
        <end position="125"/>
    </location>
</feature>
<dbReference type="EMBL" id="MU003707">
    <property type="protein sequence ID" value="KAF2806469.1"/>
    <property type="molecule type" value="Genomic_DNA"/>
</dbReference>
<dbReference type="GeneID" id="54456806"/>
<evidence type="ECO:0000313" key="3">
    <source>
        <dbReference type="EMBL" id="KAF2806469.1"/>
    </source>
</evidence>
<sequence length="312" mass="31747">MFSLHKCLLLALPLVALVLAQASPEAIPEPSETQAVNVDLNKIFQELLNALPEESLHAALHNHHPKFKDGVWEHDRTAVERVHSENPSLATRLISAAKFDLMKRQAANSTAPPAASTPAPVAPTSTAPPAVVIPVSITTTDAAGNTIVESTSVLSAPTVSIPVAITTTDAAGKTIVATTNAPGVVLTKTDAAGSKFVTTSAVGFAHTVGQVLTETNSKGSTFVTTYTPDGGLVSSIVLITTTGKNGQPVTLTSYAFVGAAATSTKTVGAGEQTGTNTGKPGLQTGAAGVLSRQWGVEAAAVIGGAVGMAWMI</sequence>
<keyword evidence="4" id="KW-1185">Reference proteome</keyword>
<feature type="region of interest" description="Disordered" evidence="1">
    <location>
        <begin position="105"/>
        <end position="125"/>
    </location>
</feature>
<name>A0A6A6YCZ1_9PEZI</name>
<reference evidence="5" key="2">
    <citation type="submission" date="2020-04" db="EMBL/GenBank/DDBJ databases">
        <authorList>
            <consortium name="NCBI Genome Project"/>
        </authorList>
    </citation>
    <scope>NUCLEOTIDE SEQUENCE</scope>
    <source>
        <strain evidence="5">CBS 304.34</strain>
    </source>
</reference>
<dbReference type="RefSeq" id="XP_033573433.1">
    <property type="nucleotide sequence ID" value="XM_033715913.1"/>
</dbReference>
<evidence type="ECO:0000313" key="4">
    <source>
        <dbReference type="Proteomes" id="UP000504636"/>
    </source>
</evidence>
<organism evidence="3">
    <name type="scientific">Mytilinidion resinicola</name>
    <dbReference type="NCBI Taxonomy" id="574789"/>
    <lineage>
        <taxon>Eukaryota</taxon>
        <taxon>Fungi</taxon>
        <taxon>Dikarya</taxon>
        <taxon>Ascomycota</taxon>
        <taxon>Pezizomycotina</taxon>
        <taxon>Dothideomycetes</taxon>
        <taxon>Pleosporomycetidae</taxon>
        <taxon>Mytilinidiales</taxon>
        <taxon>Mytilinidiaceae</taxon>
        <taxon>Mytilinidion</taxon>
    </lineage>
</organism>
<evidence type="ECO:0000313" key="5">
    <source>
        <dbReference type="RefSeq" id="XP_033573433.1"/>
    </source>
</evidence>
<dbReference type="OrthoDB" id="5427732at2759"/>
<evidence type="ECO:0000256" key="2">
    <source>
        <dbReference type="SAM" id="SignalP"/>
    </source>
</evidence>
<proteinExistence type="predicted"/>
<feature type="chain" id="PRO_5044629020" evidence="2">
    <location>
        <begin position="23"/>
        <end position="312"/>
    </location>
</feature>
<gene>
    <name evidence="3 5" type="ORF">BDZ99DRAFT_394666</name>
</gene>